<dbReference type="Pfam" id="PF08124">
    <property type="entry name" value="Lyase_8_N"/>
    <property type="match status" value="1"/>
</dbReference>
<dbReference type="OrthoDB" id="5980780at2759"/>
<feature type="signal peptide" evidence="4">
    <location>
        <begin position="1"/>
        <end position="19"/>
    </location>
</feature>
<organism evidence="8 9">
    <name type="scientific">Mortierella isabellina</name>
    <name type="common">Filamentous fungus</name>
    <name type="synonym">Umbelopsis isabellina</name>
    <dbReference type="NCBI Taxonomy" id="91625"/>
    <lineage>
        <taxon>Eukaryota</taxon>
        <taxon>Fungi</taxon>
        <taxon>Fungi incertae sedis</taxon>
        <taxon>Mucoromycota</taxon>
        <taxon>Mucoromycotina</taxon>
        <taxon>Umbelopsidomycetes</taxon>
        <taxon>Umbelopsidales</taxon>
        <taxon>Umbelopsidaceae</taxon>
        <taxon>Umbelopsis</taxon>
    </lineage>
</organism>
<dbReference type="SUPFAM" id="SSF48230">
    <property type="entry name" value="Chondroitin AC/alginate lyase"/>
    <property type="match status" value="1"/>
</dbReference>
<name>A0A8H7U711_MORIS</name>
<keyword evidence="2 4" id="KW-0732">Signal</keyword>
<dbReference type="GO" id="GO:0016837">
    <property type="term" value="F:carbon-oxygen lyase activity, acting on polysaccharides"/>
    <property type="evidence" value="ECO:0007669"/>
    <property type="project" value="UniProtKB-ARBA"/>
</dbReference>
<proteinExistence type="inferred from homology"/>
<dbReference type="InterPro" id="IPR011071">
    <property type="entry name" value="Lyase_8-like_C"/>
</dbReference>
<dbReference type="InterPro" id="IPR003159">
    <property type="entry name" value="Lyase_8_central_dom"/>
</dbReference>
<reference evidence="8" key="1">
    <citation type="submission" date="2020-12" db="EMBL/GenBank/DDBJ databases">
        <title>Metabolic potential, ecology and presence of endohyphal bacteria is reflected in genomic diversity of Mucoromycotina.</title>
        <authorList>
            <person name="Muszewska A."/>
            <person name="Okrasinska A."/>
            <person name="Steczkiewicz K."/>
            <person name="Drgas O."/>
            <person name="Orlowska M."/>
            <person name="Perlinska-Lenart U."/>
            <person name="Aleksandrzak-Piekarczyk T."/>
            <person name="Szatraj K."/>
            <person name="Zielenkiewicz U."/>
            <person name="Pilsyk S."/>
            <person name="Malc E."/>
            <person name="Mieczkowski P."/>
            <person name="Kruszewska J.S."/>
            <person name="Biernat P."/>
            <person name="Pawlowska J."/>
        </authorList>
    </citation>
    <scope>NUCLEOTIDE SEQUENCE</scope>
    <source>
        <strain evidence="8">WA0000067209</strain>
    </source>
</reference>
<evidence type="ECO:0000259" key="5">
    <source>
        <dbReference type="Pfam" id="PF02278"/>
    </source>
</evidence>
<dbReference type="SUPFAM" id="SSF74650">
    <property type="entry name" value="Galactose mutarotase-like"/>
    <property type="match status" value="1"/>
</dbReference>
<feature type="chain" id="PRO_5034047820" description="Polysaccharide lyase family 8 protein" evidence="4">
    <location>
        <begin position="20"/>
        <end position="746"/>
    </location>
</feature>
<dbReference type="GO" id="GO:0005576">
    <property type="term" value="C:extracellular region"/>
    <property type="evidence" value="ECO:0007669"/>
    <property type="project" value="InterPro"/>
</dbReference>
<dbReference type="InterPro" id="IPR012970">
    <property type="entry name" value="Lyase_8_alpha_N"/>
</dbReference>
<dbReference type="InterPro" id="IPR038970">
    <property type="entry name" value="Lyase_8"/>
</dbReference>
<dbReference type="InterPro" id="IPR004103">
    <property type="entry name" value="Lyase_8_C"/>
</dbReference>
<dbReference type="PANTHER" id="PTHR38481">
    <property type="entry name" value="HYALURONATE LYASE"/>
    <property type="match status" value="1"/>
</dbReference>
<dbReference type="InterPro" id="IPR008929">
    <property type="entry name" value="Chondroitin_lyas"/>
</dbReference>
<accession>A0A8H7U711</accession>
<dbReference type="Pfam" id="PF02278">
    <property type="entry name" value="Lyase_8"/>
    <property type="match status" value="1"/>
</dbReference>
<dbReference type="InterPro" id="IPR011013">
    <property type="entry name" value="Gal_mutarotase_sf_dom"/>
</dbReference>
<evidence type="ECO:0008006" key="10">
    <source>
        <dbReference type="Google" id="ProtNLM"/>
    </source>
</evidence>
<dbReference type="Gene3D" id="1.50.10.100">
    <property type="entry name" value="Chondroitin AC/alginate lyase"/>
    <property type="match status" value="1"/>
</dbReference>
<dbReference type="InterPro" id="IPR014718">
    <property type="entry name" value="GH-type_carb-bd"/>
</dbReference>
<evidence type="ECO:0000259" key="6">
    <source>
        <dbReference type="Pfam" id="PF02884"/>
    </source>
</evidence>
<dbReference type="Pfam" id="PF02884">
    <property type="entry name" value="Lyase_8_C"/>
    <property type="match status" value="1"/>
</dbReference>
<protein>
    <recommendedName>
        <fullName evidence="10">Polysaccharide lyase family 8 protein</fullName>
    </recommendedName>
</protein>
<dbReference type="GO" id="GO:0030246">
    <property type="term" value="F:carbohydrate binding"/>
    <property type="evidence" value="ECO:0007669"/>
    <property type="project" value="InterPro"/>
</dbReference>
<evidence type="ECO:0000256" key="1">
    <source>
        <dbReference type="ARBA" id="ARBA00006699"/>
    </source>
</evidence>
<evidence type="ECO:0000313" key="9">
    <source>
        <dbReference type="Proteomes" id="UP000654370"/>
    </source>
</evidence>
<feature type="domain" description="Polysaccharide lyase family 8 central" evidence="5">
    <location>
        <begin position="372"/>
        <end position="616"/>
    </location>
</feature>
<dbReference type="EMBL" id="JAEPQZ010000016">
    <property type="protein sequence ID" value="KAG2172701.1"/>
    <property type="molecule type" value="Genomic_DNA"/>
</dbReference>
<keyword evidence="3" id="KW-0456">Lyase</keyword>
<evidence type="ECO:0000259" key="7">
    <source>
        <dbReference type="Pfam" id="PF08124"/>
    </source>
</evidence>
<feature type="domain" description="Polysaccharide lyase family 8 C-terminal" evidence="6">
    <location>
        <begin position="630"/>
        <end position="699"/>
    </location>
</feature>
<feature type="domain" description="Polysaccharide lyase 8 N-terminal alpha-helical" evidence="7">
    <location>
        <begin position="60"/>
        <end position="337"/>
    </location>
</feature>
<evidence type="ECO:0000256" key="2">
    <source>
        <dbReference type="ARBA" id="ARBA00022729"/>
    </source>
</evidence>
<evidence type="ECO:0000313" key="8">
    <source>
        <dbReference type="EMBL" id="KAG2172701.1"/>
    </source>
</evidence>
<dbReference type="PANTHER" id="PTHR38481:SF1">
    <property type="entry name" value="HYALURONATE LYASE"/>
    <property type="match status" value="1"/>
</dbReference>
<keyword evidence="9" id="KW-1185">Reference proteome</keyword>
<dbReference type="Proteomes" id="UP000654370">
    <property type="component" value="Unassembled WGS sequence"/>
</dbReference>
<dbReference type="SUPFAM" id="SSF49863">
    <property type="entry name" value="Hyaluronate lyase-like, C-terminal domain"/>
    <property type="match status" value="1"/>
</dbReference>
<comment type="caution">
    <text evidence="8">The sequence shown here is derived from an EMBL/GenBank/DDBJ whole genome shotgun (WGS) entry which is preliminary data.</text>
</comment>
<gene>
    <name evidence="8" type="ORF">INT43_000048</name>
</gene>
<dbReference type="Gene3D" id="2.70.98.10">
    <property type="match status" value="1"/>
</dbReference>
<dbReference type="GO" id="GO:0005975">
    <property type="term" value="P:carbohydrate metabolic process"/>
    <property type="evidence" value="ECO:0007669"/>
    <property type="project" value="InterPro"/>
</dbReference>
<dbReference type="AlphaFoldDB" id="A0A8H7U711"/>
<dbReference type="Gene3D" id="2.60.220.10">
    <property type="entry name" value="Polysaccharide lyase family 8-like, C-terminal"/>
    <property type="match status" value="1"/>
</dbReference>
<evidence type="ECO:0000256" key="3">
    <source>
        <dbReference type="ARBA" id="ARBA00023239"/>
    </source>
</evidence>
<evidence type="ECO:0000256" key="4">
    <source>
        <dbReference type="SAM" id="SignalP"/>
    </source>
</evidence>
<sequence>MVAYNTLLALALAAQSAYALERRATNTSSDVSTVLANVQQLSINAAAPPATSIWLTTLKSDGSFSDVDYTAGCNGNRANWGAEVHWSHVLDMTISWTTGLNGTSYKNSSSLLTSIKSAMGYWFTNDYTNEGCSMGNGGSTCPCSTPGLWAVNWWYNVIGVPKIAGPACSLLLDQLNSTEVAGCSRILARAYNIIPQETAANLLDVSIGGIYYGVVSNNATVLSTTFNAGNTGLAISSAHADGIKVDGSFFQHSGLLASGSYGPVMFQDFLNLQSFGMGTSYQATAAEQTAFTTVLNGSQWMIYSNSTGQNLWDNSVTGRSISRPGAATDIAINITQAIQATGNWSTAAEVAEISKAILKNTDDANDGPLNGNKMFYYGDYMVHRRSNYVVTLKMTSNRTLAEECVNAENLKGFHLSDGTVYTYLTGDEYRNIFPTWDWDLIPGTTIDYRGTPNNCTPAYYGLNSFVGGVSNGQVGAAALNFENPKTKNFSWKKSWFFLDNYYIVLGSNITETRTLPVFTTLDQRKLNGQVHVNGKVATTSNIQNAKTVHHDSIGYQIIDSGVTLNLSTAVQTGDWSSIGAYSGSESFSVFNAKIAHQTTAGQAVTNGVIGMVIYPGISYSTFAKQSVPATIIQRDSNAHIVQASGSNFVGAVFWAATNATAPLFGNAGTTVQVSHPIILSTTGSTLLVADPTQTLSSVQIKITSSKSIKCPTTSSFSCSTSGSTTTVVADTPEFMAPTSIRTNITD</sequence>
<comment type="similarity">
    <text evidence="1">Belongs to the polysaccharide lyase 8 family.</text>
</comment>